<evidence type="ECO:0000256" key="2">
    <source>
        <dbReference type="ARBA" id="ARBA00022630"/>
    </source>
</evidence>
<keyword evidence="2" id="KW-0285">Flavoprotein</keyword>
<keyword evidence="3" id="KW-0274">FAD</keyword>
<evidence type="ECO:0000256" key="1">
    <source>
        <dbReference type="ARBA" id="ARBA00001974"/>
    </source>
</evidence>
<dbReference type="InterPro" id="IPR027477">
    <property type="entry name" value="Succ_DH/fumarate_Rdtase_cat_sf"/>
</dbReference>
<dbReference type="Proteomes" id="UP000201838">
    <property type="component" value="Unassembled WGS sequence"/>
</dbReference>
<proteinExistence type="predicted"/>
<dbReference type="Gene3D" id="3.50.50.60">
    <property type="entry name" value="FAD/NAD(P)-binding domain"/>
    <property type="match status" value="1"/>
</dbReference>
<accession>A0A238J5V4</accession>
<keyword evidence="7" id="KW-1185">Reference proteome</keyword>
<dbReference type="PANTHER" id="PTHR43400:SF7">
    <property type="entry name" value="FAD-DEPENDENT OXIDOREDUCTASE 2 FAD BINDING DOMAIN-CONTAINING PROTEIN"/>
    <property type="match status" value="1"/>
</dbReference>
<name>A0A238J5V4_9RHOB</name>
<evidence type="ECO:0000256" key="3">
    <source>
        <dbReference type="ARBA" id="ARBA00022827"/>
    </source>
</evidence>
<dbReference type="SUPFAM" id="SSF56425">
    <property type="entry name" value="Succinate dehydrogenase/fumarate reductase flavoprotein, catalytic domain"/>
    <property type="match status" value="1"/>
</dbReference>
<keyword evidence="4 6" id="KW-0560">Oxidoreductase</keyword>
<dbReference type="Gene3D" id="3.90.700.10">
    <property type="entry name" value="Succinate dehydrogenase/fumarate reductase flavoprotein, catalytic domain"/>
    <property type="match status" value="1"/>
</dbReference>
<dbReference type="OrthoDB" id="3178130at2"/>
<evidence type="ECO:0000313" key="7">
    <source>
        <dbReference type="Proteomes" id="UP000201838"/>
    </source>
</evidence>
<dbReference type="Pfam" id="PF00890">
    <property type="entry name" value="FAD_binding_2"/>
    <property type="match status" value="1"/>
</dbReference>
<sequence length="464" mass="48674">MKIVCATPSEGFELEVPVLVIGAGASGMVAALSAVDSGGDVLVIEADALPSGSTALSAGLIPAAGTRFQKEAGIEDKAELLAADIQRKAYGENPQALVDILAENAAPTIEWLVDRFDLPFSVVTDFDYPGHSQRRMHGLPTRSGRELVDRLRSACEAEGIDIICNRRAKTLFHDGNRITGVEVEGPDGPERIGCDSLLLACNGFGGNREMVSRLMPEIEEALWFGHSGNTGDAVRWGDALGAESLNLGAYQGHGNVATPHGILISWAVITAGGVQVNLEGHRFWDESQGYSEAARAVLAQPDGVAWAVFDSRIAAIARQFQDFKDAESAGAIRTGKSVSDLAENCALPVSALERTIESIPVDGIDEFGRRFSGLSLKPPFMAVKVTGALFHTQGGLNVTPDARVKLKDGTISPNLFAAGGAAVGVSGTGDRGYLSGNGLLSAVVLGRIAGQQALLQTKMELSDA</sequence>
<dbReference type="InterPro" id="IPR050315">
    <property type="entry name" value="FAD-oxidoreductase_2"/>
</dbReference>
<protein>
    <submittedName>
        <fullName evidence="6">Fumarate reductase flavoprotein subunit</fullName>
        <ecNumber evidence="6">1.3.5.4</ecNumber>
    </submittedName>
</protein>
<evidence type="ECO:0000259" key="5">
    <source>
        <dbReference type="Pfam" id="PF00890"/>
    </source>
</evidence>
<reference evidence="6 7" key="1">
    <citation type="submission" date="2017-05" db="EMBL/GenBank/DDBJ databases">
        <authorList>
            <person name="Song R."/>
            <person name="Chenine A.L."/>
            <person name="Ruprecht R.M."/>
        </authorList>
    </citation>
    <scope>NUCLEOTIDE SEQUENCE [LARGE SCALE GENOMIC DNA]</scope>
    <source>
        <strain evidence="6 7">CECT 8489</strain>
    </source>
</reference>
<evidence type="ECO:0000256" key="4">
    <source>
        <dbReference type="ARBA" id="ARBA00023002"/>
    </source>
</evidence>
<dbReference type="InterPro" id="IPR003953">
    <property type="entry name" value="FAD-dep_OxRdtase_2_FAD-bd"/>
</dbReference>
<dbReference type="RefSeq" id="WP_093975911.1">
    <property type="nucleotide sequence ID" value="NZ_FXXQ01000025.1"/>
</dbReference>
<evidence type="ECO:0000313" key="6">
    <source>
        <dbReference type="EMBL" id="SMX25731.1"/>
    </source>
</evidence>
<dbReference type="AlphaFoldDB" id="A0A238J5V4"/>
<dbReference type="PRINTS" id="PR00411">
    <property type="entry name" value="PNDRDTASEI"/>
</dbReference>
<dbReference type="EC" id="1.3.5.4" evidence="6"/>
<organism evidence="6 7">
    <name type="scientific">Boseongicola aestuarii</name>
    <dbReference type="NCBI Taxonomy" id="1470561"/>
    <lineage>
        <taxon>Bacteria</taxon>
        <taxon>Pseudomonadati</taxon>
        <taxon>Pseudomonadota</taxon>
        <taxon>Alphaproteobacteria</taxon>
        <taxon>Rhodobacterales</taxon>
        <taxon>Paracoccaceae</taxon>
        <taxon>Boseongicola</taxon>
    </lineage>
</organism>
<comment type="cofactor">
    <cofactor evidence="1">
        <name>FAD</name>
        <dbReference type="ChEBI" id="CHEBI:57692"/>
    </cofactor>
</comment>
<feature type="domain" description="FAD-dependent oxidoreductase 2 FAD-binding" evidence="5">
    <location>
        <begin position="18"/>
        <end position="428"/>
    </location>
</feature>
<dbReference type="GO" id="GO:0016491">
    <property type="term" value="F:oxidoreductase activity"/>
    <property type="evidence" value="ECO:0007669"/>
    <property type="project" value="UniProtKB-KW"/>
</dbReference>
<dbReference type="PANTHER" id="PTHR43400">
    <property type="entry name" value="FUMARATE REDUCTASE"/>
    <property type="match status" value="1"/>
</dbReference>
<dbReference type="EMBL" id="FXXQ01000025">
    <property type="protein sequence ID" value="SMX25731.1"/>
    <property type="molecule type" value="Genomic_DNA"/>
</dbReference>
<dbReference type="InterPro" id="IPR036188">
    <property type="entry name" value="FAD/NAD-bd_sf"/>
</dbReference>
<gene>
    <name evidence="6" type="primary">ifcA</name>
    <name evidence="6" type="ORF">BOA8489_03875</name>
</gene>
<dbReference type="SUPFAM" id="SSF51905">
    <property type="entry name" value="FAD/NAD(P)-binding domain"/>
    <property type="match status" value="1"/>
</dbReference>